<accession>A0ABR0N950</accession>
<dbReference type="Proteomes" id="UP001358586">
    <property type="component" value="Chromosome 11"/>
</dbReference>
<dbReference type="PANTHER" id="PTHR34222">
    <property type="entry name" value="GAG_PRE-INTEGRS DOMAIN-CONTAINING PROTEIN"/>
    <property type="match status" value="1"/>
</dbReference>
<sequence length="184" mass="21520">MVWTDFSEHFNKVDGSRVFFLYREIASHCQGTASVSVYFTKLHLFWDEYDALVPFFSCGCLGHSKQKIEHVVQQRLFQFLMGLNDTYGVVCSQILLMTPLPTVNQAYSMLMQEESQRHHASGLVALDPTLVYSANMAQKKRFNGVCDHNKIHGHKRKRCYKLIRYPLDFKFTKKDFEFDWVCSK</sequence>
<reference evidence="1 2" key="1">
    <citation type="submission" date="2023-03" db="EMBL/GenBank/DDBJ databases">
        <title>WGS of Gossypium arboreum.</title>
        <authorList>
            <person name="Yu D."/>
        </authorList>
    </citation>
    <scope>NUCLEOTIDE SEQUENCE [LARGE SCALE GENOMIC DNA]</scope>
    <source>
        <tissue evidence="1">Leaf</tissue>
    </source>
</reference>
<proteinExistence type="predicted"/>
<evidence type="ECO:0000313" key="2">
    <source>
        <dbReference type="Proteomes" id="UP001358586"/>
    </source>
</evidence>
<dbReference type="PANTHER" id="PTHR34222:SF97">
    <property type="entry name" value="CATALYTIC REGION, PUTATIVE-RELATED"/>
    <property type="match status" value="1"/>
</dbReference>
<comment type="caution">
    <text evidence="1">The sequence shown here is derived from an EMBL/GenBank/DDBJ whole genome shotgun (WGS) entry which is preliminary data.</text>
</comment>
<organism evidence="1 2">
    <name type="scientific">Gossypium arboreum</name>
    <name type="common">Tree cotton</name>
    <name type="synonym">Gossypium nanking</name>
    <dbReference type="NCBI Taxonomy" id="29729"/>
    <lineage>
        <taxon>Eukaryota</taxon>
        <taxon>Viridiplantae</taxon>
        <taxon>Streptophyta</taxon>
        <taxon>Embryophyta</taxon>
        <taxon>Tracheophyta</taxon>
        <taxon>Spermatophyta</taxon>
        <taxon>Magnoliopsida</taxon>
        <taxon>eudicotyledons</taxon>
        <taxon>Gunneridae</taxon>
        <taxon>Pentapetalae</taxon>
        <taxon>rosids</taxon>
        <taxon>malvids</taxon>
        <taxon>Malvales</taxon>
        <taxon>Malvaceae</taxon>
        <taxon>Malvoideae</taxon>
        <taxon>Gossypium</taxon>
    </lineage>
</organism>
<keyword evidence="2" id="KW-1185">Reference proteome</keyword>
<dbReference type="EMBL" id="JARKNE010000011">
    <property type="protein sequence ID" value="KAK5787106.1"/>
    <property type="molecule type" value="Genomic_DNA"/>
</dbReference>
<evidence type="ECO:0008006" key="3">
    <source>
        <dbReference type="Google" id="ProtNLM"/>
    </source>
</evidence>
<evidence type="ECO:0000313" key="1">
    <source>
        <dbReference type="EMBL" id="KAK5787106.1"/>
    </source>
</evidence>
<name>A0ABR0N950_GOSAR</name>
<gene>
    <name evidence="1" type="ORF">PVK06_041758</name>
</gene>
<protein>
    <recommendedName>
        <fullName evidence="3">Retrotransposon gag domain-containing protein</fullName>
    </recommendedName>
</protein>